<comment type="subcellular location">
    <subcellularLocation>
        <location evidence="1 5">Nucleus</location>
    </subcellularLocation>
</comment>
<dbReference type="InterPro" id="IPR001841">
    <property type="entry name" value="Znf_RING"/>
</dbReference>
<dbReference type="GO" id="GO:0000785">
    <property type="term" value="C:chromatin"/>
    <property type="evidence" value="ECO:0007669"/>
    <property type="project" value="TreeGrafter"/>
</dbReference>
<dbReference type="InterPro" id="IPR039774">
    <property type="entry name" value="Sin3-like"/>
</dbReference>
<accession>A0AAW2ZLL7</accession>
<dbReference type="EMBL" id="JAOPGA020001610">
    <property type="protein sequence ID" value="KAL0489878.1"/>
    <property type="molecule type" value="Genomic_DNA"/>
</dbReference>
<keyword evidence="4" id="KW-0863">Zinc-finger</keyword>
<name>A0AAW2ZLL7_9EUKA</name>
<keyword evidence="2" id="KW-0678">Repressor</keyword>
<evidence type="ECO:0000256" key="2">
    <source>
        <dbReference type="ARBA" id="ARBA00022491"/>
    </source>
</evidence>
<evidence type="ECO:0000259" key="6">
    <source>
        <dbReference type="PROSITE" id="PS50089"/>
    </source>
</evidence>
<dbReference type="PANTHER" id="PTHR12346:SF0">
    <property type="entry name" value="SIN3A, ISOFORM G"/>
    <property type="match status" value="1"/>
</dbReference>
<dbReference type="Gene3D" id="1.20.1160.11">
    <property type="entry name" value="Paired amphipathic helix"/>
    <property type="match status" value="1"/>
</dbReference>
<keyword evidence="3 5" id="KW-0539">Nucleus</keyword>
<dbReference type="InterPro" id="IPR003822">
    <property type="entry name" value="PAH"/>
</dbReference>
<dbReference type="InterPro" id="IPR036600">
    <property type="entry name" value="PAH_sf"/>
</dbReference>
<organism evidence="7 8">
    <name type="scientific">Acrasis kona</name>
    <dbReference type="NCBI Taxonomy" id="1008807"/>
    <lineage>
        <taxon>Eukaryota</taxon>
        <taxon>Discoba</taxon>
        <taxon>Heterolobosea</taxon>
        <taxon>Tetramitia</taxon>
        <taxon>Eutetramitia</taxon>
        <taxon>Acrasidae</taxon>
        <taxon>Acrasis</taxon>
    </lineage>
</organism>
<proteinExistence type="predicted"/>
<keyword evidence="8" id="KW-1185">Reference proteome</keyword>
<dbReference type="PANTHER" id="PTHR12346">
    <property type="entry name" value="SIN3B-RELATED"/>
    <property type="match status" value="1"/>
</dbReference>
<dbReference type="PROSITE" id="PS50089">
    <property type="entry name" value="ZF_RING_2"/>
    <property type="match status" value="1"/>
</dbReference>
<keyword evidence="4" id="KW-0479">Metal-binding</keyword>
<evidence type="ECO:0000256" key="1">
    <source>
        <dbReference type="ARBA" id="ARBA00004123"/>
    </source>
</evidence>
<dbReference type="PROSITE" id="PS51477">
    <property type="entry name" value="PAH"/>
    <property type="match status" value="1"/>
</dbReference>
<sequence>PFRLYCTCTSCNTKIKSGGRIAATCRHLFCSECTKRAPVVFCPECFDEEQNLVPLPYCDAHCGEHISVNCLSCKLETCFECFQSMHFIGEHICHVRTSLLSEKGRRMCDAQEELCIEDAVLYLDLVKRCLTDTPNAFEAFLGALRDFKSNKIDMQDVLELVGQLFQGQEALLEGFNAFLPNKFHVESEQLQRLHRPPLQNISKI</sequence>
<keyword evidence="4" id="KW-0862">Zinc</keyword>
<dbReference type="Proteomes" id="UP001431209">
    <property type="component" value="Unassembled WGS sequence"/>
</dbReference>
<dbReference type="GO" id="GO:0000118">
    <property type="term" value="C:histone deacetylase complex"/>
    <property type="evidence" value="ECO:0007669"/>
    <property type="project" value="TreeGrafter"/>
</dbReference>
<feature type="non-terminal residue" evidence="7">
    <location>
        <position position="1"/>
    </location>
</feature>
<comment type="caution">
    <text evidence="7">The sequence shown here is derived from an EMBL/GenBank/DDBJ whole genome shotgun (WGS) entry which is preliminary data.</text>
</comment>
<protein>
    <recommendedName>
        <fullName evidence="6">RING-type domain-containing protein</fullName>
    </recommendedName>
</protein>
<reference evidence="7 8" key="1">
    <citation type="submission" date="2024-03" db="EMBL/GenBank/DDBJ databases">
        <title>The Acrasis kona genome and developmental transcriptomes reveal deep origins of eukaryotic multicellular pathways.</title>
        <authorList>
            <person name="Sheikh S."/>
            <person name="Fu C.-J."/>
            <person name="Brown M.W."/>
            <person name="Baldauf S.L."/>
        </authorList>
    </citation>
    <scope>NUCLEOTIDE SEQUENCE [LARGE SCALE GENOMIC DNA]</scope>
    <source>
        <strain evidence="7 8">ATCC MYA-3509</strain>
    </source>
</reference>
<evidence type="ECO:0000256" key="4">
    <source>
        <dbReference type="PROSITE-ProRule" id="PRU00175"/>
    </source>
</evidence>
<dbReference type="SUPFAM" id="SSF47762">
    <property type="entry name" value="PAH2 domain"/>
    <property type="match status" value="1"/>
</dbReference>
<dbReference type="GO" id="GO:0000122">
    <property type="term" value="P:negative regulation of transcription by RNA polymerase II"/>
    <property type="evidence" value="ECO:0007669"/>
    <property type="project" value="TreeGrafter"/>
</dbReference>
<gene>
    <name evidence="7" type="ORF">AKO1_009336</name>
</gene>
<dbReference type="AlphaFoldDB" id="A0AAW2ZLL7"/>
<evidence type="ECO:0000313" key="8">
    <source>
        <dbReference type="Proteomes" id="UP001431209"/>
    </source>
</evidence>
<dbReference type="GO" id="GO:0003714">
    <property type="term" value="F:transcription corepressor activity"/>
    <property type="evidence" value="ECO:0007669"/>
    <property type="project" value="InterPro"/>
</dbReference>
<feature type="domain" description="RING-type" evidence="6">
    <location>
        <begin position="8"/>
        <end position="45"/>
    </location>
</feature>
<evidence type="ECO:0000313" key="7">
    <source>
        <dbReference type="EMBL" id="KAL0489878.1"/>
    </source>
</evidence>
<dbReference type="GO" id="GO:0008270">
    <property type="term" value="F:zinc ion binding"/>
    <property type="evidence" value="ECO:0007669"/>
    <property type="project" value="UniProtKB-KW"/>
</dbReference>
<evidence type="ECO:0000256" key="3">
    <source>
        <dbReference type="ARBA" id="ARBA00023242"/>
    </source>
</evidence>
<dbReference type="Pfam" id="PF02671">
    <property type="entry name" value="PAH"/>
    <property type="match status" value="1"/>
</dbReference>
<evidence type="ECO:0000256" key="5">
    <source>
        <dbReference type="PROSITE-ProRule" id="PRU00810"/>
    </source>
</evidence>